<reference evidence="2 3" key="1">
    <citation type="submission" date="2018-08" db="EMBL/GenBank/DDBJ databases">
        <title>Murine metabolic-syndrome-specific gut microbial biobank.</title>
        <authorList>
            <person name="Liu C."/>
        </authorList>
    </citation>
    <scope>NUCLEOTIDE SEQUENCE [LARGE SCALE GENOMIC DNA]</scope>
    <source>
        <strain evidence="2 3">28</strain>
    </source>
</reference>
<evidence type="ECO:0000313" key="3">
    <source>
        <dbReference type="Proteomes" id="UP000446866"/>
    </source>
</evidence>
<protein>
    <submittedName>
        <fullName evidence="2">DUF2800 domain-containing protein</fullName>
    </submittedName>
</protein>
<dbReference type="InterPro" id="IPR021229">
    <property type="entry name" value="DUF2800"/>
</dbReference>
<dbReference type="AlphaFoldDB" id="A0A845QJU6"/>
<dbReference type="RefSeq" id="WP_160202438.1">
    <property type="nucleotide sequence ID" value="NZ_QXWK01000020.1"/>
</dbReference>
<proteinExistence type="predicted"/>
<evidence type="ECO:0000313" key="2">
    <source>
        <dbReference type="EMBL" id="NBH62149.1"/>
    </source>
</evidence>
<evidence type="ECO:0000256" key="1">
    <source>
        <dbReference type="ARBA" id="ARBA00022801"/>
    </source>
</evidence>
<keyword evidence="3" id="KW-1185">Reference proteome</keyword>
<comment type="caution">
    <text evidence="2">The sequence shown here is derived from an EMBL/GenBank/DDBJ whole genome shotgun (WGS) entry which is preliminary data.</text>
</comment>
<dbReference type="GO" id="GO:0016787">
    <property type="term" value="F:hydrolase activity"/>
    <property type="evidence" value="ECO:0007669"/>
    <property type="project" value="UniProtKB-KW"/>
</dbReference>
<organism evidence="2 3">
    <name type="scientific">Anaerotruncus colihominis</name>
    <dbReference type="NCBI Taxonomy" id="169435"/>
    <lineage>
        <taxon>Bacteria</taxon>
        <taxon>Bacillati</taxon>
        <taxon>Bacillota</taxon>
        <taxon>Clostridia</taxon>
        <taxon>Eubacteriales</taxon>
        <taxon>Oscillospiraceae</taxon>
        <taxon>Anaerotruncus</taxon>
    </lineage>
</organism>
<name>A0A845QJU6_9FIRM</name>
<sequence>MSHAERSHAVLSASSSHRWMTCPGSVHLEQQFPDTTSEAAREGTLAHELAELKLRNYFYTKECGKRKLNADIKKLKENPLWDDEMMGYTDDYLDYIKRLALSFDAKPSVIIEDRVDFSRWVPEGFGTADCILISGDTLCVIDLKYGKGVKVDAERNPQLQLYALGAYAAYGMLYPIKRIHMAIVQPRLSSDASEWTCTTEGLMVFADCAEAAAKEALKEDAPFHPEESACRFCRAKTQCRARAEHNVKLAFFTDKKPPLITNDEVGAFLKQGEDVAKWLADLKDYALSQCLAGKEIPGWKAVEGRGSRDWIDMDTAFAALTKGGISEALLWERKPLSLAQVEKVVGKKEFTAIAGEYVIKKPGKPALVPESDKREAITNIVTAEEAFKEEK</sequence>
<keyword evidence="1" id="KW-0378">Hydrolase</keyword>
<dbReference type="EMBL" id="QXWK01000020">
    <property type="protein sequence ID" value="NBH62149.1"/>
    <property type="molecule type" value="Genomic_DNA"/>
</dbReference>
<dbReference type="InterPro" id="IPR011604">
    <property type="entry name" value="PDDEXK-like_dom_sf"/>
</dbReference>
<accession>A0A845QJU6</accession>
<gene>
    <name evidence="2" type="ORF">D0435_10840</name>
</gene>
<dbReference type="Pfam" id="PF10926">
    <property type="entry name" value="DUF2800"/>
    <property type="match status" value="1"/>
</dbReference>
<dbReference type="Gene3D" id="3.90.320.10">
    <property type="match status" value="1"/>
</dbReference>
<dbReference type="Proteomes" id="UP000446866">
    <property type="component" value="Unassembled WGS sequence"/>
</dbReference>